<evidence type="ECO:0000313" key="3">
    <source>
        <dbReference type="Proteomes" id="UP001498398"/>
    </source>
</evidence>
<dbReference type="InterPro" id="IPR036514">
    <property type="entry name" value="SGNH_hydro_sf"/>
</dbReference>
<name>A0ABR1J6I5_9AGAR</name>
<protein>
    <recommendedName>
        <fullName evidence="4">SGNH hydrolase-type esterase domain-containing protein</fullName>
    </recommendedName>
</protein>
<dbReference type="Proteomes" id="UP001498398">
    <property type="component" value="Unassembled WGS sequence"/>
</dbReference>
<dbReference type="PANTHER" id="PTHR43784">
    <property type="entry name" value="GDSL-LIKE LIPASE/ACYLHYDROLASE, PUTATIVE (AFU_ORTHOLOGUE AFUA_2G00820)-RELATED"/>
    <property type="match status" value="1"/>
</dbReference>
<accession>A0ABR1J6I5</accession>
<reference evidence="2 3" key="1">
    <citation type="submission" date="2024-01" db="EMBL/GenBank/DDBJ databases">
        <title>A draft genome for the cacao thread blight pathogen Marasmiellus scandens.</title>
        <authorList>
            <person name="Baruah I.K."/>
            <person name="Leung J."/>
            <person name="Bukari Y."/>
            <person name="Amoako-Attah I."/>
            <person name="Meinhardt L.W."/>
            <person name="Bailey B.A."/>
            <person name="Cohen S.P."/>
        </authorList>
    </citation>
    <scope>NUCLEOTIDE SEQUENCE [LARGE SCALE GENOMIC DNA]</scope>
    <source>
        <strain evidence="2 3">GH-19</strain>
    </source>
</reference>
<dbReference type="InterPro" id="IPR053140">
    <property type="entry name" value="GDSL_Rv0518-like"/>
</dbReference>
<dbReference type="Gene3D" id="3.40.50.1110">
    <property type="entry name" value="SGNH hydrolase"/>
    <property type="match status" value="1"/>
</dbReference>
<dbReference type="PANTHER" id="PTHR43784:SF3">
    <property type="entry name" value="GDSL FAMILY LIPASE"/>
    <property type="match status" value="1"/>
</dbReference>
<dbReference type="EMBL" id="JBANRG010000029">
    <property type="protein sequence ID" value="KAK7452188.1"/>
    <property type="molecule type" value="Genomic_DNA"/>
</dbReference>
<dbReference type="SUPFAM" id="SSF52266">
    <property type="entry name" value="SGNH hydrolase"/>
    <property type="match status" value="1"/>
</dbReference>
<feature type="signal peptide" evidence="1">
    <location>
        <begin position="1"/>
        <end position="22"/>
    </location>
</feature>
<dbReference type="Pfam" id="PF00657">
    <property type="entry name" value="Lipase_GDSL"/>
    <property type="match status" value="1"/>
</dbReference>
<sequence length="430" mass="45997">MRIVRTVSEGLLALLLPSIANAISPDPPSGHWVDTWTSMPQLTELENLPPAPFTQPSIVFQNATVRQTLHLSTGAKQIRIRFSNAFGTTDLPITAATVALPVNGTPGSSKIIENTVQTLTFSGNSSIVIPNGALGVSDPIAMEVEPQSMITVTIFLAQGQASQNNDITSHPGSRTTSWFAHGNLVSATDVNVTGTLSAEHWYFVSAVEAWSPPSTRAFVIIGDSITDGRGSTTNGNDRWPDQLLARTQANPSTSNIAIVNQAAGGNRILLDGNGPNVFGRIDRDVLAQSGVAYSMIFEGVNDIGTATAANVSVVGDRLIQAYKQIVVRIHTMGIPIFAATITPFFGNADFTPEHEATRVRVNDFIRNSGLFDAVIDFDEIIRDPENPQRINPPFDSGDGLHPNPAGYKAVADAFDLTIFDKFASGVTTFQ</sequence>
<dbReference type="CDD" id="cd01830">
    <property type="entry name" value="XynE_like"/>
    <property type="match status" value="1"/>
</dbReference>
<keyword evidence="3" id="KW-1185">Reference proteome</keyword>
<feature type="chain" id="PRO_5047403478" description="SGNH hydrolase-type esterase domain-containing protein" evidence="1">
    <location>
        <begin position="23"/>
        <end position="430"/>
    </location>
</feature>
<evidence type="ECO:0000313" key="2">
    <source>
        <dbReference type="EMBL" id="KAK7452188.1"/>
    </source>
</evidence>
<gene>
    <name evidence="2" type="ORF">VKT23_012291</name>
</gene>
<evidence type="ECO:0008006" key="4">
    <source>
        <dbReference type="Google" id="ProtNLM"/>
    </source>
</evidence>
<proteinExistence type="predicted"/>
<dbReference type="InterPro" id="IPR001087">
    <property type="entry name" value="GDSL"/>
</dbReference>
<comment type="caution">
    <text evidence="2">The sequence shown here is derived from an EMBL/GenBank/DDBJ whole genome shotgun (WGS) entry which is preliminary data.</text>
</comment>
<organism evidence="2 3">
    <name type="scientific">Marasmiellus scandens</name>
    <dbReference type="NCBI Taxonomy" id="2682957"/>
    <lineage>
        <taxon>Eukaryota</taxon>
        <taxon>Fungi</taxon>
        <taxon>Dikarya</taxon>
        <taxon>Basidiomycota</taxon>
        <taxon>Agaricomycotina</taxon>
        <taxon>Agaricomycetes</taxon>
        <taxon>Agaricomycetidae</taxon>
        <taxon>Agaricales</taxon>
        <taxon>Marasmiineae</taxon>
        <taxon>Omphalotaceae</taxon>
        <taxon>Marasmiellus</taxon>
    </lineage>
</organism>
<keyword evidence="1" id="KW-0732">Signal</keyword>
<evidence type="ECO:0000256" key="1">
    <source>
        <dbReference type="SAM" id="SignalP"/>
    </source>
</evidence>